<feature type="compositionally biased region" description="Basic and acidic residues" evidence="2">
    <location>
        <begin position="5604"/>
        <end position="5617"/>
    </location>
</feature>
<feature type="compositionally biased region" description="Basic residues" evidence="2">
    <location>
        <begin position="6301"/>
        <end position="6310"/>
    </location>
</feature>
<feature type="region of interest" description="Disordered" evidence="2">
    <location>
        <begin position="4388"/>
        <end position="4432"/>
    </location>
</feature>
<feature type="compositionally biased region" description="Polar residues" evidence="2">
    <location>
        <begin position="5274"/>
        <end position="5292"/>
    </location>
</feature>
<feature type="region of interest" description="Disordered" evidence="2">
    <location>
        <begin position="1748"/>
        <end position="1785"/>
    </location>
</feature>
<feature type="compositionally biased region" description="Low complexity" evidence="2">
    <location>
        <begin position="577"/>
        <end position="594"/>
    </location>
</feature>
<proteinExistence type="predicted"/>
<feature type="region of interest" description="Disordered" evidence="2">
    <location>
        <begin position="2537"/>
        <end position="2564"/>
    </location>
</feature>
<feature type="compositionally biased region" description="Polar residues" evidence="2">
    <location>
        <begin position="2394"/>
        <end position="2404"/>
    </location>
</feature>
<feature type="compositionally biased region" description="Basic and acidic residues" evidence="2">
    <location>
        <begin position="1056"/>
        <end position="1068"/>
    </location>
</feature>
<keyword evidence="1" id="KW-0175">Coiled coil</keyword>
<feature type="region of interest" description="Disordered" evidence="2">
    <location>
        <begin position="6276"/>
        <end position="6397"/>
    </location>
</feature>
<feature type="compositionally biased region" description="Basic and acidic residues" evidence="2">
    <location>
        <begin position="4520"/>
        <end position="4535"/>
    </location>
</feature>
<feature type="compositionally biased region" description="Polar residues" evidence="2">
    <location>
        <begin position="6020"/>
        <end position="6029"/>
    </location>
</feature>
<feature type="region of interest" description="Disordered" evidence="2">
    <location>
        <begin position="5273"/>
        <end position="5292"/>
    </location>
</feature>
<feature type="compositionally biased region" description="Basic and acidic residues" evidence="2">
    <location>
        <begin position="5114"/>
        <end position="5125"/>
    </location>
</feature>
<feature type="compositionally biased region" description="Basic and acidic residues" evidence="2">
    <location>
        <begin position="4388"/>
        <end position="4400"/>
    </location>
</feature>
<feature type="compositionally biased region" description="Basic and acidic residues" evidence="2">
    <location>
        <begin position="1407"/>
        <end position="1424"/>
    </location>
</feature>
<dbReference type="PANTHER" id="PTHR36812">
    <property type="entry name" value="NEUROFILAMENT TRIPLET M PROTEIN-LIKE PROTEIN"/>
    <property type="match status" value="1"/>
</dbReference>
<feature type="region of interest" description="Disordered" evidence="2">
    <location>
        <begin position="4455"/>
        <end position="4737"/>
    </location>
</feature>
<feature type="compositionally biased region" description="Basic and acidic residues" evidence="2">
    <location>
        <begin position="2537"/>
        <end position="2550"/>
    </location>
</feature>
<feature type="region of interest" description="Disordered" evidence="2">
    <location>
        <begin position="1394"/>
        <end position="1429"/>
    </location>
</feature>
<evidence type="ECO:0000313" key="3">
    <source>
        <dbReference type="EMBL" id="PVD36161.1"/>
    </source>
</evidence>
<feature type="compositionally biased region" description="Basic residues" evidence="2">
    <location>
        <begin position="6133"/>
        <end position="6142"/>
    </location>
</feature>
<feature type="compositionally biased region" description="Polar residues" evidence="2">
    <location>
        <begin position="817"/>
        <end position="829"/>
    </location>
</feature>
<feature type="coiled-coil region" evidence="1">
    <location>
        <begin position="2603"/>
        <end position="2641"/>
    </location>
</feature>
<feature type="region of interest" description="Disordered" evidence="2">
    <location>
        <begin position="4106"/>
        <end position="4132"/>
    </location>
</feature>
<dbReference type="PANTHER" id="PTHR36812:SF9">
    <property type="entry name" value="MYB-LIKE PROTEIN X ISOFORM X1"/>
    <property type="match status" value="1"/>
</dbReference>
<feature type="compositionally biased region" description="Basic and acidic residues" evidence="2">
    <location>
        <begin position="6007"/>
        <end position="6019"/>
    </location>
</feature>
<feature type="region of interest" description="Disordered" evidence="2">
    <location>
        <begin position="1052"/>
        <end position="1079"/>
    </location>
</feature>
<dbReference type="EMBL" id="PZQS01000002">
    <property type="protein sequence ID" value="PVD36161.1"/>
    <property type="molecule type" value="Genomic_DNA"/>
</dbReference>
<feature type="region of interest" description="Disordered" evidence="2">
    <location>
        <begin position="5600"/>
        <end position="5648"/>
    </location>
</feature>
<feature type="compositionally biased region" description="Basic and acidic residues" evidence="2">
    <location>
        <begin position="6382"/>
        <end position="6396"/>
    </location>
</feature>
<feature type="compositionally biased region" description="Basic and acidic residues" evidence="2">
    <location>
        <begin position="4785"/>
        <end position="4801"/>
    </location>
</feature>
<feature type="region of interest" description="Disordered" evidence="2">
    <location>
        <begin position="6053"/>
        <end position="6156"/>
    </location>
</feature>
<feature type="compositionally biased region" description="Basic and acidic residues" evidence="2">
    <location>
        <begin position="4715"/>
        <end position="4730"/>
    </location>
</feature>
<feature type="compositionally biased region" description="Polar residues" evidence="2">
    <location>
        <begin position="4686"/>
        <end position="4705"/>
    </location>
</feature>
<feature type="compositionally biased region" description="Basic residues" evidence="2">
    <location>
        <begin position="6068"/>
        <end position="6077"/>
    </location>
</feature>
<feature type="compositionally biased region" description="Basic and acidic residues" evidence="2">
    <location>
        <begin position="4936"/>
        <end position="4951"/>
    </location>
</feature>
<feature type="compositionally biased region" description="Basic and acidic residues" evidence="2">
    <location>
        <begin position="5632"/>
        <end position="5647"/>
    </location>
</feature>
<feature type="region of interest" description="Disordered" evidence="2">
    <location>
        <begin position="2384"/>
        <end position="2404"/>
    </location>
</feature>
<gene>
    <name evidence="3" type="ORF">C0Q70_03136</name>
</gene>
<keyword evidence="4" id="KW-1185">Reference proteome</keyword>
<feature type="region of interest" description="Disordered" evidence="2">
    <location>
        <begin position="5114"/>
        <end position="5148"/>
    </location>
</feature>
<dbReference type="Proteomes" id="UP000245119">
    <property type="component" value="Linkage Group LG2"/>
</dbReference>
<feature type="region of interest" description="Disordered" evidence="2">
    <location>
        <begin position="809"/>
        <end position="835"/>
    </location>
</feature>
<sequence length="6429" mass="713871">MFVSVGLQRKVARPRTQASRSSSQDSSLDAFNKWPPSDPHTPIDLPSDDENWALEYPWAWAYENEDPLLAVKREREYFQALYQSSIDSDAEAGLHEAVAALTKRRHCRGNPVSSCVDERYDDFECSDWESYAESETLASVARQQREELERVCQLWSEDESSVDPPSSALIATVSSKGSFSWKRPSLSPIEFPISYRKAGLDGSPVDLLDIKDDPCLLFGQSLTARDRYRSSRVYTFCALQTSDQIYKMDNESSVDSPTMVTRMLHELDASCEASGTSSPGESSVDLRVEDTDVLANGRVTSTDADKLSDVDRFGRACDTFVFFKPEDCLHITRHQPSPEKKRETSSRSEASCDEADEDEEDEKIECFDAKGNIPIFGESSVNDATSSCSRLSLLQGHPLRRSFLPTDHSPENGHWSDHDMMLVATGEHGVNVPVQSHSTQEARAACFEIGRISKSTGTIYDNNTSRSVEDNSSPSEGFLEIFRDVCNNRDVDKISIDGEYRVYQENVSAISTETLKRERSDDDDVIDNAVPFCAEPDHMMSSIDNDAFMYMSVSDVECDVMDQRSPSDTDANDPRSLSDMVTSSTTDVSSGTISPSGDFITDEAYDESMGFLSHTGITPNRLNTRFQQALDFAREQHCFGGDTQQIAASIETPQIPMCEIASMLPDFLVEHPISHQAPMSPIASMNVTEADKSGEESLARDQVVYNHNEKAAKARTNSRQLTEVLPVDWSLRSQSEDEIVAHYPADGFRQGSVPLETLSAVSSTSQLTTTLSTSALCETFGHDLQAFPHEPLYLLGSDLSGELRERISGADEHRQGSPHQSESLQSTKSGDGFTSAIKDLSEDHLRASSVTSGQVYMVRGSDENYQESSVDESAEVNIEKGRENLQTNIPGTALTSDIIREDVLKDIPGEFENTAQEHLPNEYCFEDRFGDLCKYESTGTRSDDVSSNTSVRSSMISDDSSVDAWSDTSSSKTVILVDGVPVDPTGHRRSETYDDFIALLDNGDRDNKVGSFHDDHMGEADELDSSMSVSLKRIEKLDIKTTFFRWDEGAALEQGKSGDEHSHVKSCEEFSQEDDSGDVDHENQLRIAHLLEARMAAESISEPSAALLKPGQLLDRIIALTPNMAWSTNSSSRQDSLPEYNLGNKKADGQNIYTNQDLDTALDTARWTSDIVVASDSIRMYNATSHTADTIYSSAAGDNNTTIPQVMQVISDIADETITSVNEGTLCEVPGKVKGEHDATESEENCLDLKQNYIVSVPPAAEDISSKHQIDALQMADKNDAASLDVKQTVLPEKQEKLNMTKENEKIIDKGVPEGVVSHTSNNTFCEDNTTSPEVINDTFPTGPNKLAEVEASEREGDIEDFIEVNTEVLESVEDVVGIEEPRNIIEADNMVTEDKSETQIVTGPEKTTDTKTSEQGDVTKCEEPENGLSGEQYVTSHEKLLPVGMTLFEKESGSTVLGGENSAVLEMQQDMTVPQEPQLHVTSCEELKDSAQEREDLMVNEKPNDIVVSEGQGYFRVFENLENTVMSLEEPDNTAASEAQSAWTKLEDSEDTVLEKQNVTVLEKPKDNAASEGQYSARSFEEQNCIVAERKDDVTVIEKSKYTAVSHKQDRDTIFQEPEETIISEKETAKTVDVISKLQALEDVVNDDPHQEALSEGEYQALWPKQNASLCEEQKAVNLFGRPEDASPLNEDESSLALQLSKSVKVFVCGKEEPENLRMSEMHEGVLPSRTSISLSKRSEYVEQFVESRDVKSSKEDDDWSAGQTEEDTARAGADSRQASAVPVERQLPADSRNSLVTSRFVVHRSHGLSIEVMNRSHMAVNVKINKLQTEHVVRYQFYDPHPITLQVSQDTAAKLNNDVASISEFQRLLPGEDVDYTLATDMYQRSLTAVPPEAVDLTKVLNTESCKSLNKTHSLEAGDGCIQTSSEQYQHDITAGPSLEVREGLIYPAATITEICGILTENSMASEASWQQNNETAIRHEEELPKVLLGTDAELTHRTDSPALAFSEVTLLTTRDDVEYSQVPVSATESYIEDMEADFEKEPIQASDFESHEEDRTADNFLEKEAFTLTGDERANESETESSEFITNCLVNATLLVAQKEDITEGLLRTEKYEAESSTDWSRESPLTLPLEESVQYTEGVNQVSLEAYEDQEIEIPACDWIKDVPVAIPLEDGRVQKGDDNLVWEPYETQEINKPAFDQSEEMPLTMSVKDKEEQEEEGDTLTPGSYNKRVVDKAISECSEEVALDTCLDDQEKVKGEVERSVLLDCKTAIGHKDQLQGEISTTDTELMHGPENPAFVPFSDWSEKIENEGFIMMVKDETRKEDRHIVPETCAARATDIATVERSQNVLSGVPLDDDAEHQVHFDTKKAVIRGDEVQRNDSLMSDEELVQRSDTSASVSRQVSYLTPRNNEQNHTYFAEDAVNVDMERNEEYKDTSFAEDTVEVSKAVSFAEGIALSEVAGETDDGVKLEEKTTEAQRHNQEVSKAKIPEMLEKRLDTVTSDKKKVTKQQEKEMKQQKEVFKEEAGKITSKQKLEEVTDRELEKVTEEELQEEIEKEEVSEQELENAADVVTNCCYKLLVQEMIETKQKETVEAMPPETKEQQEETKKEKEEMIEQQRGETEKELENMETEQENIAKQNWQVTEDMQKVEEKRMSIIEVEQDEMRGVEKNIVLIDCIEPEVKVTRRDLKERQCEFETKGSFVTAVNISQGYEGGDWRNPSDHQGKISAEAFPDFHISSERTSNTDDILGEEWPAPSSTWVHEEILEAADDSPPQTSLFDDEQVSRLSEKQTGCYTADKTFGLRSVETHSVVSGKEPVFSEQQLELFLPQALSEDHLTDFHNKTEEENKEEQAFLRNIVTQINSMISDTEGDGLCHSNPSLLTEHPSPSPIDNITQKEDDDAIARKTHESENNDENREELISSDIQNTGAPDTIHEDLGVNTDVLLQVHGVRINIADIDSTDKSLDLLSRPSEDSPSKDYDVDIGKESGACCARHTGRWAFFADGDEWTADMADIEEFEAQLDVVRDLVVTLSDRLGFEMNVNTMDLVEVIDALAARIEMDQQQHGTCRLQRRQSLSENAQVLEELSKSKAAHVQFFLFIRYETKIESDKDTDIMRELQLQTLPVTESLSTAGTSNMEESGHLVNQTHQKIDDLLQQIAALTSTLTLSTTCSDNIQEVESSLQEVCPLTVLMSSIKRLESVISALSFVDIPDKTDFQGIEQTDQRHDSDLHGLVQTDQIHKKTGQDKSRCSEVDMEIKEDDDSEAYKTKVHFNEINIDGATSIETANNTLEANRPRTMSLASDDNSSDESFADTTSEAAAAGTCNDMLNTRFISLQNNNPEIRPLSPVHQDTSLEYESAEENSVLEVVDIVPSATQGQLIDDKCCTEVYKASDENLDFSRQEDVASLSLTESVQSDTDAESCQNDIIYNDTDNCLHDPNEERVLFARPHNSDIITSDDTYSKYLLEEDATSEEENFSCALDFSVIRPIKEFSPESKQEMPSESFVSSPFLPALQKSALLPESEQVSSYDIANATDRAMEARHVTSLFRAFSEDPQSSLIFKLETVYLIGTSQRDVPPPNDDDVALARVAVSKPAGPSLCDSYSSVVSVKIGHYDLPRHLSEVSISMSSSFTSEGLDLPVGLEDEVLECEQIKDEQTWNQELSSANADCMAQESFERGDSVESDEVTWVEMRSREIKGTLVEESTDPAIVPTLPVTSCLHDTQCTSAPSDPYTAEMSCDEPNLVSTQSLSDFSLRTLDTEPEKDPRFKSGATSCDAYLNSNQFLELAPQKTKGQFTKVNSVLPGAQNDRGEETMTSDVVNLHQSPTIGDAKYDSVGQSDNVQNLQEFDDDGNFFRESDDASLAFESGDDDVRTTEGAVVSNATGETAAVKDDLLYSTRDSKPLEPEQECGEEQAIAISDWDNLSNILPGEDTAVLPEKVSVGRSWQSEGTLIDRRQEKVPMSECPLVVDIWQLGNHQNIPETADDETIQKEALRSVDAPQEEDAVIVQTSSDLPVKHAWDPLQLECDASAQEATQVPDTPAQESTQLATLLSGSAVTEEHTMLKPVLPASRVDAADLHIGYEELIKEASDPLHLVLEATDLMRTTSSAHQTSEEASKAQTSSESRTKDDDDFLQNISDAFVGDVADMGKQSDTLYEENGDLEDVIKEPVKKTEGTMQATFVPPVNDIESLVELTCDPAVEENEITELAKPLHDEPFKKATGLTQPIFEEPVINATYIVPKISDEQFEETTDIAQPNLEELFEEPIGGLRQQIFKKSFEETKGLTQTISEEPLQTSLKTTELLQTTFGTMFEDTTGHEKPSDKAFKETTDLAPLMPEGLSEEAPELTQVGHNAPFDGSTDREVLMNEVLVEDLGRSQSVFHGPLKETADQAQETLKKSEEPTSLVQLASNLPGIPEEKATDEVQPASNTPNMPVEASHLVRLAVDVLGTLEKEATNLERPKYGTPKLTEEKATNLAQLPSDTPENETTDPEQLPLANNTEEDEAGNQHKSTEIKTNFQGIHEDKNRTKDYDKLDYEDSPNTGVSNHSCDGLNREVTNDMHHVGGNADTYSRYNAKSDSFEESDDKSDKEEDKLRKLSETEDKETSETLTAEESQPAEINNKERAGKFDEDDNDEVDKGAEEGYNISSEDHKSCYEVQYADEIVYQKDQDSEKRLEEENETLDEAKNSSMNHPASLGSQESGSVKSPSYGDDEQKEENIEKGNDEEYIKLDSEEDNETSELLISKYSLRYDQLTSEEGELKDEDECKKTEEASNSTEYQKYFLSSRKNEEGNNYERECDNSRNQRLSAEVDDASVSFSALQQPEKDTWDDFMHLPLLDDIGRHASEIAENLVNEVMETEKTHLESDALSEQGVDMQTSSDSVFFKDDLEVPASTVSQQISRAVETSKTLPSICSETLKTVSTLDLKKGTLPRADQTGSKEEDKGPGLTKDLKSSTAAVGPQREGALLERETIEKDTSNTDRTKTESDPVPHSCVSLMSEQPASEGDSTKLSSMLSGLLVKSDTEDTIVFDDSKAEEASLPVIDILPSEVDVEGDIPNDYDTPEFAHLLTYELATALTHEIVLMAEVEVAMEDMDDDSNSFTSDQDDQDLQSHELAKNEDSHLKETEGGGLVSSEFEEDHLTKKLGRPGDEHISQSVRVSHEMHPLPTENTHETPETGSEATEIVNEEFKAEDEEKNGYVSDSICFQSLVYSPEEAFAPSSDDDTAFSVLDHDTTGEETLVMRRLKADKQGSTCQHMLEGDTDTVEAVRDEAHIRSSYTSVGSEETQGSVSEATTTSGEYIIHSRGSVASDDSEEQSTLHNYSDDIQSAEVYTDKQETVILPERDFATFSLELDHTKPKVVITSPTSIKENYYWKHEERGAAVHLSCDDWLQHSKENKEDVYQMKPEYRESLLMSLPAEDFRVSDIDDMENSSHKETGFSQVLSDLDLCADKQTQGNAAHSDDTPTTSAIRTTFEDLKLEALEAACEENDVGDLWIRGQNILFQKIVPSDEDKDTKVICEEESHKTIMGIQNKNDEENKVREIVADSDANVTNVVNTKDDLVRDNSVDVFTTQNKVAIIHCQQDADSESDSLHAEYDFVDSSDTENDLHDEDHFSKVSDDNEWEIEDQSDMSSEPDKNKAARMESEPGRDIPAVDMTTWLYANADTQPTGDIHKLIEDDSSIQEASCLESQIIQMPTQVITDSLKCMSCSSAESPAVPKESEITKELITTLTHDSDLKASEDAAASKDFLGTGSVALPSVEDNGSNFEAPDVLDVIEVQSVGDVLVDSDEVHGYQDDEKEAATALIPSSKIPSSATATGNLAIEQQVQDQESAVSRGTELDGRIRTLQGGAITQSTDLTLSLALRLPSFIQETGNRGLESYLTKYQHDNLPKSILPHVTEARDEEHQERMAKSVHLEYRDENHIWTSSHETHGEVEIEESASVWNSVTQTSFLPTSIENPITMAVSQPSIPYEQLIQFPSSNLCTDASVTEIPSKEVNGIIVSDDMTEPADKVKREKEEPKITTSQQSLSETEAEGTGQLASASKTVFVLEGTSSKDSGCLESASQETGKKKKKQKKKIPSALMIETANIEEDKSRKPTTAAHSGSGVLQTASPFTPAVESQTSDEIPKVTVFAKRTKKKKKSFHSQSNDPTTEHKGELQLTSSNDRVAHFFSHVQEESVPSENFTEKVSTAFELESHTVSLSACKSSGDVKTLGDLTSQPGSHISVKEEQRILTEQQPKEILKLSARSTAAFSMPKRDQTSAHASIINLASHSDPVLPFEGKTEGHSVQSGVDTHVADKSTSSRRRRKSSRRDKQPLETQQQPLCPSSSKLEPHVSADTSGPFQRGKRRSQRHPDNASDLMLESSPPSGSCRRQEDPSLGFKDTSEGKRLQDGDNKDFGVAMARLSVLTGMRKKRKRRNNIVVVEQSRRF</sequence>
<accession>A0A2T7PRV7</accession>
<feature type="compositionally biased region" description="Basic and acidic residues" evidence="2">
    <location>
        <begin position="4551"/>
        <end position="4561"/>
    </location>
</feature>
<feature type="compositionally biased region" description="Basic and acidic residues" evidence="2">
    <location>
        <begin position="4455"/>
        <end position="4472"/>
    </location>
</feature>
<feature type="compositionally biased region" description="Polar residues" evidence="2">
    <location>
        <begin position="6316"/>
        <end position="6329"/>
    </location>
</feature>
<feature type="region of interest" description="Disordered" evidence="2">
    <location>
        <begin position="4754"/>
        <end position="4801"/>
    </location>
</feature>
<feature type="compositionally biased region" description="Basic and acidic residues" evidence="2">
    <location>
        <begin position="334"/>
        <end position="346"/>
    </location>
</feature>
<feature type="compositionally biased region" description="Polar residues" evidence="2">
    <location>
        <begin position="6053"/>
        <end position="6065"/>
    </location>
</feature>
<feature type="compositionally biased region" description="Basic and acidic residues" evidence="2">
    <location>
        <begin position="4964"/>
        <end position="4987"/>
    </location>
</feature>
<comment type="caution">
    <text evidence="3">The sequence shown here is derived from an EMBL/GenBank/DDBJ whole genome shotgun (WGS) entry which is preliminary data.</text>
</comment>
<feature type="region of interest" description="Disordered" evidence="2">
    <location>
        <begin position="5999"/>
        <end position="6038"/>
    </location>
</feature>
<feature type="region of interest" description="Disordered" evidence="2">
    <location>
        <begin position="1"/>
        <end position="48"/>
    </location>
</feature>
<feature type="region of interest" description="Disordered" evidence="2">
    <location>
        <begin position="334"/>
        <end position="361"/>
    </location>
</feature>
<feature type="region of interest" description="Disordered" evidence="2">
    <location>
        <begin position="2871"/>
        <end position="2897"/>
    </location>
</feature>
<reference evidence="3 4" key="1">
    <citation type="submission" date="2018-04" db="EMBL/GenBank/DDBJ databases">
        <title>The genome of golden apple snail Pomacea canaliculata provides insight into stress tolerance and invasive adaptation.</title>
        <authorList>
            <person name="Liu C."/>
            <person name="Liu B."/>
            <person name="Ren Y."/>
            <person name="Zhang Y."/>
            <person name="Wang H."/>
            <person name="Li S."/>
            <person name="Jiang F."/>
            <person name="Yin L."/>
            <person name="Zhang G."/>
            <person name="Qian W."/>
            <person name="Fan W."/>
        </authorList>
    </citation>
    <scope>NUCLEOTIDE SEQUENCE [LARGE SCALE GENOMIC DNA]</scope>
    <source>
        <strain evidence="3">SZHN2017</strain>
        <tissue evidence="3">Muscle</tissue>
    </source>
</reference>
<feature type="compositionally biased region" description="Basic and acidic residues" evidence="2">
    <location>
        <begin position="5137"/>
        <end position="5148"/>
    </location>
</feature>
<organism evidence="3 4">
    <name type="scientific">Pomacea canaliculata</name>
    <name type="common">Golden apple snail</name>
    <dbReference type="NCBI Taxonomy" id="400727"/>
    <lineage>
        <taxon>Eukaryota</taxon>
        <taxon>Metazoa</taxon>
        <taxon>Spiralia</taxon>
        <taxon>Lophotrochozoa</taxon>
        <taxon>Mollusca</taxon>
        <taxon>Gastropoda</taxon>
        <taxon>Caenogastropoda</taxon>
        <taxon>Architaenioglossa</taxon>
        <taxon>Ampullarioidea</taxon>
        <taxon>Ampullariidae</taxon>
        <taxon>Pomacea</taxon>
    </lineage>
</organism>
<evidence type="ECO:0000256" key="1">
    <source>
        <dbReference type="SAM" id="Coils"/>
    </source>
</evidence>
<feature type="compositionally biased region" description="Acidic residues" evidence="2">
    <location>
        <begin position="351"/>
        <end position="361"/>
    </location>
</feature>
<protein>
    <submittedName>
        <fullName evidence="3">Uncharacterized protein</fullName>
    </submittedName>
</protein>
<feature type="compositionally biased region" description="Acidic residues" evidence="2">
    <location>
        <begin position="2551"/>
        <end position="2564"/>
    </location>
</feature>
<evidence type="ECO:0000313" key="4">
    <source>
        <dbReference type="Proteomes" id="UP000245119"/>
    </source>
</evidence>
<feature type="region of interest" description="Disordered" evidence="2">
    <location>
        <begin position="562"/>
        <end position="595"/>
    </location>
</feature>
<feature type="region of interest" description="Disordered" evidence="2">
    <location>
        <begin position="4928"/>
        <end position="5008"/>
    </location>
</feature>
<feature type="compositionally biased region" description="Polar residues" evidence="2">
    <location>
        <begin position="6099"/>
        <end position="6123"/>
    </location>
</feature>
<feature type="compositionally biased region" description="Acidic residues" evidence="2">
    <location>
        <begin position="5618"/>
        <end position="5627"/>
    </location>
</feature>
<feature type="compositionally biased region" description="Basic and acidic residues" evidence="2">
    <location>
        <begin position="4663"/>
        <end position="4675"/>
    </location>
</feature>
<name>A0A2T7PRV7_POMCA</name>
<evidence type="ECO:0000256" key="2">
    <source>
        <dbReference type="SAM" id="MobiDB-lite"/>
    </source>
</evidence>
<feature type="compositionally biased region" description="Basic and acidic residues" evidence="2">
    <location>
        <begin position="4585"/>
        <end position="4605"/>
    </location>
</feature>
<feature type="compositionally biased region" description="Polar residues" evidence="2">
    <location>
        <begin position="4538"/>
        <end position="4547"/>
    </location>
</feature>